<keyword evidence="7 10" id="KW-0067">ATP-binding</keyword>
<dbReference type="HAMAP" id="MF_01264">
    <property type="entry name" value="CCA_arch"/>
    <property type="match status" value="1"/>
</dbReference>
<feature type="binding site" evidence="10">
    <location>
        <position position="160"/>
    </location>
    <ligand>
        <name>CTP</name>
        <dbReference type="ChEBI" id="CHEBI:37563"/>
    </ligand>
</feature>
<feature type="binding site" evidence="10">
    <location>
        <position position="180"/>
    </location>
    <ligand>
        <name>CTP</name>
        <dbReference type="ChEBI" id="CHEBI:37563"/>
    </ligand>
</feature>
<dbReference type="InterPro" id="IPR011068">
    <property type="entry name" value="NuclTrfase_I-like_C"/>
</dbReference>
<dbReference type="Gene3D" id="3.30.70.1550">
    <property type="entry name" value="Archaeal tRNA CCA-adding enzyme catalytic domain"/>
    <property type="match status" value="1"/>
</dbReference>
<keyword evidence="2 10" id="KW-0819">tRNA processing</keyword>
<feature type="binding site" evidence="10">
    <location>
        <position position="74"/>
    </location>
    <ligand>
        <name>CTP</name>
        <dbReference type="ChEBI" id="CHEBI:37563"/>
    </ligand>
</feature>
<dbReference type="RefSeq" id="WP_338008047.1">
    <property type="nucleotide sequence ID" value="NZ_JAOPKB010000007.1"/>
</dbReference>
<evidence type="ECO:0000256" key="1">
    <source>
        <dbReference type="ARBA" id="ARBA00022679"/>
    </source>
</evidence>
<evidence type="ECO:0000313" key="15">
    <source>
        <dbReference type="EMBL" id="MCU4973610.1"/>
    </source>
</evidence>
<feature type="binding site" evidence="10">
    <location>
        <position position="189"/>
    </location>
    <ligand>
        <name>CTP</name>
        <dbReference type="ChEBI" id="CHEBI:37563"/>
    </ligand>
</feature>
<keyword evidence="6 10" id="KW-0692">RNA repair</keyword>
<dbReference type="Pfam" id="PF09249">
    <property type="entry name" value="tRNA_NucTransf2"/>
    <property type="match status" value="1"/>
</dbReference>
<keyword evidence="4 10" id="KW-0479">Metal-binding</keyword>
<dbReference type="InterPro" id="IPR015329">
    <property type="entry name" value="tRNA_NucTransf2"/>
</dbReference>
<feature type="binding site" evidence="10">
    <location>
        <position position="160"/>
    </location>
    <ligand>
        <name>ATP</name>
        <dbReference type="ChEBI" id="CHEBI:30616"/>
    </ligand>
</feature>
<dbReference type="Gene3D" id="3.30.460.10">
    <property type="entry name" value="Beta Polymerase, domain 2"/>
    <property type="match status" value="1"/>
</dbReference>
<dbReference type="Pfam" id="PF01909">
    <property type="entry name" value="NTP_transf_2"/>
    <property type="match status" value="1"/>
</dbReference>
<evidence type="ECO:0000259" key="13">
    <source>
        <dbReference type="Pfam" id="PF09249"/>
    </source>
</evidence>
<evidence type="ECO:0000256" key="6">
    <source>
        <dbReference type="ARBA" id="ARBA00022800"/>
    </source>
</evidence>
<reference evidence="15 16" key="1">
    <citation type="submission" date="2022-09" db="EMBL/GenBank/DDBJ databases">
        <title>Enrichment on poylsaccharides allowed isolation of novel metabolic and taxonomic groups of Haloarchaea.</title>
        <authorList>
            <person name="Sorokin D.Y."/>
            <person name="Elcheninov A.G."/>
            <person name="Khizhniak T.V."/>
            <person name="Kolganova T.V."/>
            <person name="Kublanov I.V."/>
        </authorList>
    </citation>
    <scope>NUCLEOTIDE SEQUENCE [LARGE SCALE GENOMIC DNA]</scope>
    <source>
        <strain evidence="15 16">AArc-m2/3/4</strain>
    </source>
</reference>
<dbReference type="EC" id="2.7.7.72" evidence="10"/>
<name>A0ABT2QFA4_9EURY</name>
<feature type="binding site" evidence="10">
    <location>
        <position position="77"/>
    </location>
    <ligand>
        <name>ATP</name>
        <dbReference type="ChEBI" id="CHEBI:30616"/>
    </ligand>
</feature>
<comment type="catalytic activity">
    <reaction evidence="10">
        <text>a tRNA with a 3' CCA end + 2 CTP + ATP = a tRNA with a 3' CCACCA end + 3 diphosphate</text>
        <dbReference type="Rhea" id="RHEA:76235"/>
        <dbReference type="Rhea" id="RHEA-COMP:10468"/>
        <dbReference type="Rhea" id="RHEA-COMP:18655"/>
        <dbReference type="ChEBI" id="CHEBI:30616"/>
        <dbReference type="ChEBI" id="CHEBI:33019"/>
        <dbReference type="ChEBI" id="CHEBI:37563"/>
        <dbReference type="ChEBI" id="CHEBI:83071"/>
        <dbReference type="ChEBI" id="CHEBI:195187"/>
    </reaction>
</comment>
<comment type="function">
    <text evidence="10">Catalyzes the addition and repair of the essential 3'-terminal CCA sequence in tRNAs without using a nucleic acid template. Adds these three nucleotides in the order of C, C, and A to the tRNA nucleotide-73, using CTP and ATP as substrates and producing inorganic pyrophosphate. tRNA 3'-terminal CCA addition is required both for tRNA processing and repair. Also involved in tRNA surveillance by mediating tandem CCA addition to generate a CCACCA at the 3' terminus of unstable tRNAs. While stable tRNAs receive only 3'-terminal CCA, unstable tRNAs are marked with CCACCA and rapidly degraded.</text>
</comment>
<keyword evidence="3 10" id="KW-0548">Nucleotidyltransferase</keyword>
<keyword evidence="16" id="KW-1185">Reference proteome</keyword>
<evidence type="ECO:0000259" key="14">
    <source>
        <dbReference type="Pfam" id="PF21133"/>
    </source>
</evidence>
<evidence type="ECO:0000256" key="7">
    <source>
        <dbReference type="ARBA" id="ARBA00022840"/>
    </source>
</evidence>
<keyword evidence="1 10" id="KW-0808">Transferase</keyword>
<evidence type="ECO:0000259" key="12">
    <source>
        <dbReference type="Pfam" id="PF01909"/>
    </source>
</evidence>
<keyword evidence="5 10" id="KW-0547">Nucleotide-binding</keyword>
<dbReference type="SUPFAM" id="SSF81301">
    <property type="entry name" value="Nucleotidyltransferase"/>
    <property type="match status" value="1"/>
</dbReference>
<gene>
    <name evidence="10 15" type="primary">cca</name>
    <name evidence="15" type="ORF">OB955_12780</name>
</gene>
<feature type="binding site" evidence="10">
    <location>
        <position position="77"/>
    </location>
    <ligand>
        <name>CTP</name>
        <dbReference type="ChEBI" id="CHEBI:37563"/>
    </ligand>
</feature>
<feature type="binding site" evidence="10">
    <location>
        <position position="189"/>
    </location>
    <ligand>
        <name>ATP</name>
        <dbReference type="ChEBI" id="CHEBI:30616"/>
    </ligand>
</feature>
<dbReference type="Proteomes" id="UP001320972">
    <property type="component" value="Unassembled WGS sequence"/>
</dbReference>
<feature type="binding site" evidence="10">
    <location>
        <position position="88"/>
    </location>
    <ligand>
        <name>Mg(2+)</name>
        <dbReference type="ChEBI" id="CHEBI:18420"/>
    </ligand>
</feature>
<organism evidence="15 16">
    <name type="scientific">Natronoglomus mannanivorans</name>
    <dbReference type="NCBI Taxonomy" id="2979990"/>
    <lineage>
        <taxon>Archaea</taxon>
        <taxon>Methanobacteriati</taxon>
        <taxon>Methanobacteriota</taxon>
        <taxon>Stenosarchaea group</taxon>
        <taxon>Halobacteria</taxon>
        <taxon>Halobacteriales</taxon>
        <taxon>Natrialbaceae</taxon>
        <taxon>Natronoglomus</taxon>
    </lineage>
</organism>
<feature type="domain" description="CCA-adding enzyme C-terminal" evidence="14">
    <location>
        <begin position="305"/>
        <end position="450"/>
    </location>
</feature>
<dbReference type="PANTHER" id="PTHR39643">
    <property type="entry name" value="CCA-ADDING ENZYME"/>
    <property type="match status" value="1"/>
</dbReference>
<dbReference type="PANTHER" id="PTHR39643:SF1">
    <property type="entry name" value="CCA-ADDING ENZYME"/>
    <property type="match status" value="1"/>
</dbReference>
<comment type="miscellaneous">
    <text evidence="10">A single active site specifically recognizes both ATP and CTP and is responsible for their addition.</text>
</comment>
<feature type="domain" description="tRNA nucleotidyltransferase substrate binding" evidence="13">
    <location>
        <begin position="175"/>
        <end position="283"/>
    </location>
</feature>
<dbReference type="GO" id="GO:0004810">
    <property type="term" value="F:CCA tRNA nucleotidyltransferase activity"/>
    <property type="evidence" value="ECO:0007669"/>
    <property type="project" value="UniProtKB-EC"/>
</dbReference>
<proteinExistence type="inferred from homology"/>
<feature type="binding site" evidence="10">
    <location>
        <position position="180"/>
    </location>
    <ligand>
        <name>ATP</name>
        <dbReference type="ChEBI" id="CHEBI:30616"/>
    </ligand>
</feature>
<dbReference type="Pfam" id="PF21133">
    <property type="entry name" value="CAA_C"/>
    <property type="match status" value="1"/>
</dbReference>
<comment type="subunit">
    <text evidence="10">Homodimer.</text>
</comment>
<sequence length="474" mass="52740">MADEDEGAGGSENTAQDEATAEDFERVVSRVHDRIDPDAEERATLEQVAAALANRAADAATDRCPEADVLRVGSTARDTWISGDRDIDVFVRFPTDLDRETLEEYGLEVGHATLPEGHEEYAEHPYVKGEFDGFDVDVVPCFRVDDATKIRSAVDRTPFHTQYLEARLDDELASEVRLTKGFLKGIGVYGSNLRTRGFSGYLTELLVCEYGGFRPFLEAAADWQPPVHLDPEDHGRATFDDPLVVIDPTDPERNVAAVLSSDNVARLQHYARDVLADPRAELFDPDAWEPDPLSTADLRDHLEHRETTPIALRFPAPDLVDDQLYPQLRKSLAGIRSGLEDRDFDVLRAATFAGDDAVVFVELAVAQRPAVERHDGPPIHVRAHAEGFFEAYVDDPDAYGPFVDGDRYVVEREREFTTAREFLESDRLFDVGLGAHVETALEDGYELLVGEELTALLASEALAVELARYFDPRP</sequence>
<dbReference type="NCBIfam" id="TIGR03671">
    <property type="entry name" value="cca_archaeal"/>
    <property type="match status" value="1"/>
</dbReference>
<dbReference type="Gene3D" id="3.30.70.590">
    <property type="entry name" value="Poly(A) polymerase predicted RNA binding domain"/>
    <property type="match status" value="1"/>
</dbReference>
<feature type="domain" description="Polymerase nucleotidyl transferase" evidence="12">
    <location>
        <begin position="64"/>
        <end position="160"/>
    </location>
</feature>
<feature type="binding site" evidence="10">
    <location>
        <position position="86"/>
    </location>
    <ligand>
        <name>Mg(2+)</name>
        <dbReference type="ChEBI" id="CHEBI:18420"/>
    </ligand>
</feature>
<evidence type="ECO:0000256" key="3">
    <source>
        <dbReference type="ARBA" id="ARBA00022695"/>
    </source>
</evidence>
<keyword evidence="9 10" id="KW-0694">RNA-binding</keyword>
<dbReference type="Gene3D" id="1.10.1410.30">
    <property type="entry name" value="CCA tRNA nucleotidyltransferase, domain 2"/>
    <property type="match status" value="1"/>
</dbReference>
<evidence type="ECO:0000256" key="10">
    <source>
        <dbReference type="HAMAP-Rule" id="MF_01264"/>
    </source>
</evidence>
<evidence type="ECO:0000256" key="9">
    <source>
        <dbReference type="ARBA" id="ARBA00022884"/>
    </source>
</evidence>
<evidence type="ECO:0000256" key="2">
    <source>
        <dbReference type="ARBA" id="ARBA00022694"/>
    </source>
</evidence>
<dbReference type="InterPro" id="IPR008229">
    <property type="entry name" value="CCA-adding_arc"/>
</dbReference>
<comment type="caution">
    <text evidence="15">The sequence shown here is derived from an EMBL/GenBank/DDBJ whole genome shotgun (WGS) entry which is preliminary data.</text>
</comment>
<evidence type="ECO:0000256" key="4">
    <source>
        <dbReference type="ARBA" id="ARBA00022723"/>
    </source>
</evidence>
<dbReference type="InterPro" id="IPR042090">
    <property type="entry name" value="CCA_tRNA_nucleotrans_2"/>
</dbReference>
<comment type="cofactor">
    <cofactor evidence="10">
        <name>Mg(2+)</name>
        <dbReference type="ChEBI" id="CHEBI:18420"/>
    </cofactor>
</comment>
<dbReference type="InterPro" id="IPR006116">
    <property type="entry name" value="NT_2-5OAS_ClassI-CCAase"/>
</dbReference>
<dbReference type="PIRSF" id="PIRSF005335">
    <property type="entry name" value="CCA_arch"/>
    <property type="match status" value="1"/>
</dbReference>
<dbReference type="InterPro" id="IPR002934">
    <property type="entry name" value="Polymerase_NTP_transf_dom"/>
</dbReference>
<dbReference type="CDD" id="cd05400">
    <property type="entry name" value="NT_2-5OAS_ClassI-CCAase"/>
    <property type="match status" value="1"/>
</dbReference>
<comment type="catalytic activity">
    <reaction evidence="10">
        <text>a tRNA precursor + 2 CTP + ATP = a tRNA with a 3' CCA end + 3 diphosphate</text>
        <dbReference type="Rhea" id="RHEA:14433"/>
        <dbReference type="Rhea" id="RHEA-COMP:10465"/>
        <dbReference type="Rhea" id="RHEA-COMP:10468"/>
        <dbReference type="ChEBI" id="CHEBI:30616"/>
        <dbReference type="ChEBI" id="CHEBI:33019"/>
        <dbReference type="ChEBI" id="CHEBI:37563"/>
        <dbReference type="ChEBI" id="CHEBI:74896"/>
        <dbReference type="ChEBI" id="CHEBI:83071"/>
        <dbReference type="EC" id="2.7.7.72"/>
    </reaction>
</comment>
<dbReference type="SUPFAM" id="SSF55003">
    <property type="entry name" value="PAP/Archaeal CCA-adding enzyme, C-terminal domain"/>
    <property type="match status" value="1"/>
</dbReference>
<protein>
    <recommendedName>
        <fullName evidence="10">CCA-adding enzyme</fullName>
        <ecNumber evidence="10">2.7.7.72</ecNumber>
    </recommendedName>
    <alternativeName>
        <fullName evidence="10">CCA tRNA nucleotidyltransferase</fullName>
    </alternativeName>
    <alternativeName>
        <fullName evidence="10">tRNA CCA-pyrophosphorylase</fullName>
    </alternativeName>
    <alternativeName>
        <fullName evidence="10">tRNA adenylyl-/cytidylyl- transferase</fullName>
    </alternativeName>
    <alternativeName>
        <fullName evidence="10">tRNA nucleotidyltransferase</fullName>
    </alternativeName>
    <alternativeName>
        <fullName evidence="10">tRNA-NT</fullName>
    </alternativeName>
</protein>
<keyword evidence="8 10" id="KW-0460">Magnesium</keyword>
<feature type="binding site" evidence="10">
    <location>
        <position position="74"/>
    </location>
    <ligand>
        <name>ATP</name>
        <dbReference type="ChEBI" id="CHEBI:30616"/>
    </ligand>
</feature>
<evidence type="ECO:0000256" key="8">
    <source>
        <dbReference type="ARBA" id="ARBA00022842"/>
    </source>
</evidence>
<dbReference type="InterPro" id="IPR043519">
    <property type="entry name" value="NT_sf"/>
</dbReference>
<evidence type="ECO:0000313" key="16">
    <source>
        <dbReference type="Proteomes" id="UP001320972"/>
    </source>
</evidence>
<feature type="region of interest" description="Disordered" evidence="11">
    <location>
        <begin position="1"/>
        <end position="22"/>
    </location>
</feature>
<accession>A0ABT2QFA4</accession>
<evidence type="ECO:0000256" key="5">
    <source>
        <dbReference type="ARBA" id="ARBA00022741"/>
    </source>
</evidence>
<comment type="similarity">
    <text evidence="10">Belongs to the tRNA nucleotidyltransferase/poly(A) polymerase family. Archaeal CCA-adding enzyme subfamily.</text>
</comment>
<dbReference type="EMBL" id="JAOPKB010000007">
    <property type="protein sequence ID" value="MCU4973610.1"/>
    <property type="molecule type" value="Genomic_DNA"/>
</dbReference>
<dbReference type="InterPro" id="IPR048833">
    <property type="entry name" value="CAA_C"/>
</dbReference>
<evidence type="ECO:0000256" key="11">
    <source>
        <dbReference type="SAM" id="MobiDB-lite"/>
    </source>
</evidence>
<dbReference type="SUPFAM" id="SSF81631">
    <property type="entry name" value="PAP/OAS1 substrate-binding domain"/>
    <property type="match status" value="1"/>
</dbReference>
<feature type="binding site" evidence="10">
    <location>
        <position position="137"/>
    </location>
    <ligand>
        <name>Mg(2+)</name>
        <dbReference type="ChEBI" id="CHEBI:18420"/>
    </ligand>
</feature>